<evidence type="ECO:0000313" key="3">
    <source>
        <dbReference type="Proteomes" id="UP000002051"/>
    </source>
</evidence>
<reference evidence="2" key="3">
    <citation type="submission" date="2015-04" db="UniProtKB">
        <authorList>
            <consortium name="EnsemblPlants"/>
        </authorList>
    </citation>
    <scope>IDENTIFICATION</scope>
    <source>
        <strain evidence="2">cv. Jemalong A17</strain>
    </source>
</reference>
<reference evidence="1 3" key="2">
    <citation type="journal article" date="2014" name="BMC Genomics">
        <title>An improved genome release (version Mt4.0) for the model legume Medicago truncatula.</title>
        <authorList>
            <person name="Tang H."/>
            <person name="Krishnakumar V."/>
            <person name="Bidwell S."/>
            <person name="Rosen B."/>
            <person name="Chan A."/>
            <person name="Zhou S."/>
            <person name="Gentzbittel L."/>
            <person name="Childs K.L."/>
            <person name="Yandell M."/>
            <person name="Gundlach H."/>
            <person name="Mayer K.F."/>
            <person name="Schwartz D.C."/>
            <person name="Town C.D."/>
        </authorList>
    </citation>
    <scope>GENOME REANNOTATION</scope>
    <source>
        <strain evidence="1">A17</strain>
        <strain evidence="2 3">cv. Jemalong A17</strain>
    </source>
</reference>
<dbReference type="EMBL" id="CM001223">
    <property type="protein sequence ID" value="KEH21673.1"/>
    <property type="molecule type" value="Genomic_DNA"/>
</dbReference>
<dbReference type="AlphaFoldDB" id="A0A072TXS3"/>
<gene>
    <name evidence="1" type="ordered locus">MTR_7g014920</name>
</gene>
<reference evidence="1 3" key="1">
    <citation type="journal article" date="2011" name="Nature">
        <title>The Medicago genome provides insight into the evolution of rhizobial symbioses.</title>
        <authorList>
            <person name="Young N.D."/>
            <person name="Debelle F."/>
            <person name="Oldroyd G.E."/>
            <person name="Geurts R."/>
            <person name="Cannon S.B."/>
            <person name="Udvardi M.K."/>
            <person name="Benedito V.A."/>
            <person name="Mayer K.F."/>
            <person name="Gouzy J."/>
            <person name="Schoof H."/>
            <person name="Van de Peer Y."/>
            <person name="Proost S."/>
            <person name="Cook D.R."/>
            <person name="Meyers B.C."/>
            <person name="Spannagl M."/>
            <person name="Cheung F."/>
            <person name="De Mita S."/>
            <person name="Krishnakumar V."/>
            <person name="Gundlach H."/>
            <person name="Zhou S."/>
            <person name="Mudge J."/>
            <person name="Bharti A.K."/>
            <person name="Murray J.D."/>
            <person name="Naoumkina M.A."/>
            <person name="Rosen B."/>
            <person name="Silverstein K.A."/>
            <person name="Tang H."/>
            <person name="Rombauts S."/>
            <person name="Zhao P.X."/>
            <person name="Zhou P."/>
            <person name="Barbe V."/>
            <person name="Bardou P."/>
            <person name="Bechner M."/>
            <person name="Bellec A."/>
            <person name="Berger A."/>
            <person name="Berges H."/>
            <person name="Bidwell S."/>
            <person name="Bisseling T."/>
            <person name="Choisne N."/>
            <person name="Couloux A."/>
            <person name="Denny R."/>
            <person name="Deshpande S."/>
            <person name="Dai X."/>
            <person name="Doyle J.J."/>
            <person name="Dudez A.M."/>
            <person name="Farmer A.D."/>
            <person name="Fouteau S."/>
            <person name="Franken C."/>
            <person name="Gibelin C."/>
            <person name="Gish J."/>
            <person name="Goldstein S."/>
            <person name="Gonzalez A.J."/>
            <person name="Green P.J."/>
            <person name="Hallab A."/>
            <person name="Hartog M."/>
            <person name="Hua A."/>
            <person name="Humphray S.J."/>
            <person name="Jeong D.H."/>
            <person name="Jing Y."/>
            <person name="Jocker A."/>
            <person name="Kenton S.M."/>
            <person name="Kim D.J."/>
            <person name="Klee K."/>
            <person name="Lai H."/>
            <person name="Lang C."/>
            <person name="Lin S."/>
            <person name="Macmil S.L."/>
            <person name="Magdelenat G."/>
            <person name="Matthews L."/>
            <person name="McCorrison J."/>
            <person name="Monaghan E.L."/>
            <person name="Mun J.H."/>
            <person name="Najar F.Z."/>
            <person name="Nicholson C."/>
            <person name="Noirot C."/>
            <person name="O'Bleness M."/>
            <person name="Paule C.R."/>
            <person name="Poulain J."/>
            <person name="Prion F."/>
            <person name="Qin B."/>
            <person name="Qu C."/>
            <person name="Retzel E.F."/>
            <person name="Riddle C."/>
            <person name="Sallet E."/>
            <person name="Samain S."/>
            <person name="Samson N."/>
            <person name="Sanders I."/>
            <person name="Saurat O."/>
            <person name="Scarpelli C."/>
            <person name="Schiex T."/>
            <person name="Segurens B."/>
            <person name="Severin A.J."/>
            <person name="Sherrier D.J."/>
            <person name="Shi R."/>
            <person name="Sims S."/>
            <person name="Singer S.R."/>
            <person name="Sinharoy S."/>
            <person name="Sterck L."/>
            <person name="Viollet A."/>
            <person name="Wang B.B."/>
            <person name="Wang K."/>
            <person name="Wang M."/>
            <person name="Wang X."/>
            <person name="Warfsmann J."/>
            <person name="Weissenbach J."/>
            <person name="White D.D."/>
            <person name="White J.D."/>
            <person name="Wiley G.B."/>
            <person name="Wincker P."/>
            <person name="Xing Y."/>
            <person name="Yang L."/>
            <person name="Yao Z."/>
            <person name="Ying F."/>
            <person name="Zhai J."/>
            <person name="Zhou L."/>
            <person name="Zuber A."/>
            <person name="Denarie J."/>
            <person name="Dixon R.A."/>
            <person name="May G.D."/>
            <person name="Schwartz D.C."/>
            <person name="Rogers J."/>
            <person name="Quetier F."/>
            <person name="Town C.D."/>
            <person name="Roe B.A."/>
        </authorList>
    </citation>
    <scope>NUCLEOTIDE SEQUENCE [LARGE SCALE GENOMIC DNA]</scope>
    <source>
        <strain evidence="1">A17</strain>
        <strain evidence="2 3">cv. Jemalong A17</strain>
    </source>
</reference>
<name>A0A072TXS3_MEDTR</name>
<accession>A0A072TXS3</accession>
<dbReference type="EnsemblPlants" id="KEH21673">
    <property type="protein sequence ID" value="KEH21673"/>
    <property type="gene ID" value="MTR_7g014920"/>
</dbReference>
<evidence type="ECO:0000313" key="1">
    <source>
        <dbReference type="EMBL" id="KEH21673.1"/>
    </source>
</evidence>
<organism evidence="1 3">
    <name type="scientific">Medicago truncatula</name>
    <name type="common">Barrel medic</name>
    <name type="synonym">Medicago tribuloides</name>
    <dbReference type="NCBI Taxonomy" id="3880"/>
    <lineage>
        <taxon>Eukaryota</taxon>
        <taxon>Viridiplantae</taxon>
        <taxon>Streptophyta</taxon>
        <taxon>Embryophyta</taxon>
        <taxon>Tracheophyta</taxon>
        <taxon>Spermatophyta</taxon>
        <taxon>Magnoliopsida</taxon>
        <taxon>eudicotyledons</taxon>
        <taxon>Gunneridae</taxon>
        <taxon>Pentapetalae</taxon>
        <taxon>rosids</taxon>
        <taxon>fabids</taxon>
        <taxon>Fabales</taxon>
        <taxon>Fabaceae</taxon>
        <taxon>Papilionoideae</taxon>
        <taxon>50 kb inversion clade</taxon>
        <taxon>NPAAA clade</taxon>
        <taxon>Hologalegina</taxon>
        <taxon>IRL clade</taxon>
        <taxon>Trifolieae</taxon>
        <taxon>Medicago</taxon>
    </lineage>
</organism>
<dbReference type="HOGENOM" id="CLU_1941240_0_0_1"/>
<keyword evidence="3" id="KW-1185">Reference proteome</keyword>
<protein>
    <submittedName>
        <fullName evidence="1 2">Uncharacterized protein</fullName>
    </submittedName>
</protein>
<sequence length="130" mass="14856">MAPPNATPEQLKVVEDGKIKDLTVKNYLFHSIDRSILEIILVRNTSKDVRDPVKRKYQDCVFEQKKGDLELIWAKYMKIMCKNTDTARASNNSKPKSHQRACTARAFKAPPVPPPQHSFCCFCFSDKLSV</sequence>
<evidence type="ECO:0000313" key="2">
    <source>
        <dbReference type="EnsemblPlants" id="KEH21673"/>
    </source>
</evidence>
<dbReference type="Proteomes" id="UP000002051">
    <property type="component" value="Unassembled WGS sequence"/>
</dbReference>
<proteinExistence type="predicted"/>